<dbReference type="Pfam" id="PF12728">
    <property type="entry name" value="HTH_17"/>
    <property type="match status" value="1"/>
</dbReference>
<accession>J9G8D5</accession>
<dbReference type="EMBL" id="AMCI01005638">
    <property type="protein sequence ID" value="EJW95744.1"/>
    <property type="molecule type" value="Genomic_DNA"/>
</dbReference>
<protein>
    <recommendedName>
        <fullName evidence="1">Helix-turn-helix domain-containing protein</fullName>
    </recommendedName>
</protein>
<reference evidence="2" key="1">
    <citation type="journal article" date="2012" name="PLoS ONE">
        <title>Gene sets for utilization of primary and secondary nutrition supplies in the distal gut of endangered iberian lynx.</title>
        <authorList>
            <person name="Alcaide M."/>
            <person name="Messina E."/>
            <person name="Richter M."/>
            <person name="Bargiela R."/>
            <person name="Peplies J."/>
            <person name="Huws S.A."/>
            <person name="Newbold C.J."/>
            <person name="Golyshin P.N."/>
            <person name="Simon M.A."/>
            <person name="Lopez G."/>
            <person name="Yakimov M.M."/>
            <person name="Ferrer M."/>
        </authorList>
    </citation>
    <scope>NUCLEOTIDE SEQUENCE</scope>
</reference>
<proteinExistence type="predicted"/>
<evidence type="ECO:0000259" key="1">
    <source>
        <dbReference type="Pfam" id="PF12728"/>
    </source>
</evidence>
<name>J9G8D5_9ZZZZ</name>
<dbReference type="AlphaFoldDB" id="J9G8D5"/>
<gene>
    <name evidence="2" type="ORF">EVA_16153</name>
</gene>
<comment type="caution">
    <text evidence="2">The sequence shown here is derived from an EMBL/GenBank/DDBJ whole genome shotgun (WGS) entry which is preliminary data.</text>
</comment>
<organism evidence="2">
    <name type="scientific">gut metagenome</name>
    <dbReference type="NCBI Taxonomy" id="749906"/>
    <lineage>
        <taxon>unclassified sequences</taxon>
        <taxon>metagenomes</taxon>
        <taxon>organismal metagenomes</taxon>
    </lineage>
</organism>
<sequence>MTPKRTIQEIERALLLLEEQDIYGADVIESVLTDQLSESEVFDRYMRVPEDDRNEDAYYVGRDAAQWLAGKISLADVIPGEEDLNPLEIEEEPEGDTITISRAVFEELMERIEKLEYWTGMKRRVQPKKLPPLPADANPDDYIIQKEAASLMGLSKHGIRGYVNRGELNAYQDNRFVKFKKDEVMELIKKERKNKRKS</sequence>
<feature type="domain" description="Helix-turn-helix" evidence="1">
    <location>
        <begin position="146"/>
        <end position="191"/>
    </location>
</feature>
<dbReference type="InterPro" id="IPR041657">
    <property type="entry name" value="HTH_17"/>
</dbReference>
<evidence type="ECO:0000313" key="2">
    <source>
        <dbReference type="EMBL" id="EJW95744.1"/>
    </source>
</evidence>